<protein>
    <submittedName>
        <fullName evidence="2">Uncharacterized protein</fullName>
    </submittedName>
</protein>
<reference evidence="2" key="1">
    <citation type="submission" date="2021-06" db="EMBL/GenBank/DDBJ databases">
        <authorList>
            <person name="Hodson N. C."/>
            <person name="Mongue J. A."/>
            <person name="Jaron S. K."/>
        </authorList>
    </citation>
    <scope>NUCLEOTIDE SEQUENCE</scope>
</reference>
<feature type="region of interest" description="Disordered" evidence="1">
    <location>
        <begin position="1"/>
        <end position="30"/>
    </location>
</feature>
<accession>A0A8J2LEP4</accession>
<feature type="non-terminal residue" evidence="2">
    <location>
        <position position="1"/>
    </location>
</feature>
<feature type="non-terminal residue" evidence="2">
    <location>
        <position position="131"/>
    </location>
</feature>
<keyword evidence="3" id="KW-1185">Reference proteome</keyword>
<dbReference type="AlphaFoldDB" id="A0A8J2LEP4"/>
<comment type="caution">
    <text evidence="2">The sequence shown here is derived from an EMBL/GenBank/DDBJ whole genome shotgun (WGS) entry which is preliminary data.</text>
</comment>
<proteinExistence type="predicted"/>
<feature type="compositionally biased region" description="Polar residues" evidence="1">
    <location>
        <begin position="13"/>
        <end position="26"/>
    </location>
</feature>
<evidence type="ECO:0000313" key="3">
    <source>
        <dbReference type="Proteomes" id="UP000708208"/>
    </source>
</evidence>
<evidence type="ECO:0000256" key="1">
    <source>
        <dbReference type="SAM" id="MobiDB-lite"/>
    </source>
</evidence>
<gene>
    <name evidence="2" type="ORF">AFUS01_LOCUS42378</name>
</gene>
<dbReference type="EMBL" id="CAJVCH010566499">
    <property type="protein sequence ID" value="CAG7832705.1"/>
    <property type="molecule type" value="Genomic_DNA"/>
</dbReference>
<name>A0A8J2LEP4_9HEXA</name>
<dbReference type="Proteomes" id="UP000708208">
    <property type="component" value="Unassembled WGS sequence"/>
</dbReference>
<evidence type="ECO:0000313" key="2">
    <source>
        <dbReference type="EMBL" id="CAG7832705.1"/>
    </source>
</evidence>
<organism evidence="2 3">
    <name type="scientific">Allacma fusca</name>
    <dbReference type="NCBI Taxonomy" id="39272"/>
    <lineage>
        <taxon>Eukaryota</taxon>
        <taxon>Metazoa</taxon>
        <taxon>Ecdysozoa</taxon>
        <taxon>Arthropoda</taxon>
        <taxon>Hexapoda</taxon>
        <taxon>Collembola</taxon>
        <taxon>Symphypleona</taxon>
        <taxon>Sminthuridae</taxon>
        <taxon>Allacma</taxon>
    </lineage>
</organism>
<sequence>DPWISDAIHPGSSGRNPLNGHPSTVWLTPPASPTPEYVDLTVFRPEVITLSDNDDDDDVVLLDEPTLNQHTLDSPTVEDNAGIQGMEGMIDQVLQEGEDITSTDYDPIDELFASLDSMDYHDMQQFNDLQS</sequence>